<evidence type="ECO:0000313" key="2">
    <source>
        <dbReference type="Proteomes" id="UP001163831"/>
    </source>
</evidence>
<dbReference type="Proteomes" id="UP001163831">
    <property type="component" value="Chromosome"/>
</dbReference>
<dbReference type="Pfam" id="PF23982">
    <property type="entry name" value="XM1_gp53_minor_capsid"/>
    <property type="match status" value="1"/>
</dbReference>
<sequence length="180" mass="18468">MDTPEILSFDLKIGFPGDIASCNPYYPAIARGVGMRADEKGLTVGRFVWLKDDAFVGSASGWAGQSVSHTPKATEAPLGIVLRRLDSTMLTLSDDQLPTIPAGDAVTVARAGDIFVITDTIASAGQSVFAQPGTGAIITSAPDQVPADVIATGFTVAQGGQAGEVIVISAVGHSREGSTH</sequence>
<dbReference type="InterPro" id="IPR056914">
    <property type="entry name" value="Gp53-like"/>
</dbReference>
<gene>
    <name evidence="1" type="ORF">N5W20_06875</name>
</gene>
<accession>A0ABY6GIZ0</accession>
<name>A0ABY6GIZ0_9PROT</name>
<reference evidence="1" key="1">
    <citation type="submission" date="2022-10" db="EMBL/GenBank/DDBJ databases">
        <title>Candidatus Kirkpatrella diaphorinas gen. nov., sp. nov., an uncultured endosymbiont identified in a population of Diaphorina citri from Hawaii.</title>
        <authorList>
            <person name="Henry E.M."/>
            <person name="Carlson C.R."/>
            <person name="Kuo Y.-W."/>
        </authorList>
    </citation>
    <scope>NUCLEOTIDE SEQUENCE</scope>
    <source>
        <strain evidence="1">CADCRV1</strain>
    </source>
</reference>
<evidence type="ECO:0000313" key="1">
    <source>
        <dbReference type="EMBL" id="UYH50828.1"/>
    </source>
</evidence>
<keyword evidence="2" id="KW-1185">Reference proteome</keyword>
<dbReference type="RefSeq" id="WP_319806419.1">
    <property type="nucleotide sequence ID" value="NZ_CP107052.1"/>
</dbReference>
<protein>
    <submittedName>
        <fullName evidence="1">Uncharacterized protein</fullName>
    </submittedName>
</protein>
<proteinExistence type="predicted"/>
<organism evidence="1 2">
    <name type="scientific">Candidatus Kirkpatrickella diaphorinae</name>
    <dbReference type="NCBI Taxonomy" id="2984322"/>
    <lineage>
        <taxon>Bacteria</taxon>
        <taxon>Pseudomonadati</taxon>
        <taxon>Pseudomonadota</taxon>
        <taxon>Alphaproteobacteria</taxon>
        <taxon>Acetobacterales</taxon>
        <taxon>Acetobacteraceae</taxon>
        <taxon>Candidatus Kirkpatrickella</taxon>
    </lineage>
</organism>
<dbReference type="EMBL" id="CP107052">
    <property type="protein sequence ID" value="UYH50828.1"/>
    <property type="molecule type" value="Genomic_DNA"/>
</dbReference>